<evidence type="ECO:0000256" key="2">
    <source>
        <dbReference type="ARBA" id="ARBA00022692"/>
    </source>
</evidence>
<organism evidence="8 9">
    <name type="scientific">Koribacter versatilis (strain Ellin345)</name>
    <dbReference type="NCBI Taxonomy" id="204669"/>
    <lineage>
        <taxon>Bacteria</taxon>
        <taxon>Pseudomonadati</taxon>
        <taxon>Acidobacteriota</taxon>
        <taxon>Terriglobia</taxon>
        <taxon>Terriglobales</taxon>
        <taxon>Candidatus Korobacteraceae</taxon>
        <taxon>Candidatus Korobacter</taxon>
    </lineage>
</organism>
<dbReference type="Pfam" id="PF03544">
    <property type="entry name" value="TonB_C"/>
    <property type="match status" value="1"/>
</dbReference>
<feature type="region of interest" description="Disordered" evidence="5">
    <location>
        <begin position="25"/>
        <end position="118"/>
    </location>
</feature>
<keyword evidence="9" id="KW-1185">Reference proteome</keyword>
<evidence type="ECO:0000256" key="4">
    <source>
        <dbReference type="ARBA" id="ARBA00023136"/>
    </source>
</evidence>
<dbReference type="RefSeq" id="WP_011522925.1">
    <property type="nucleotide sequence ID" value="NC_008009.1"/>
</dbReference>
<dbReference type="KEGG" id="aba:Acid345_2123"/>
<dbReference type="AlphaFoldDB" id="Q1IPS6"/>
<accession>Q1IPS6</accession>
<keyword evidence="6" id="KW-0732">Signal</keyword>
<dbReference type="EnsemblBacteria" id="ABF41124">
    <property type="protein sequence ID" value="ABF41124"/>
    <property type="gene ID" value="Acid345_2123"/>
</dbReference>
<evidence type="ECO:0000256" key="5">
    <source>
        <dbReference type="SAM" id="MobiDB-lite"/>
    </source>
</evidence>
<dbReference type="GO" id="GO:0055085">
    <property type="term" value="P:transmembrane transport"/>
    <property type="evidence" value="ECO:0007669"/>
    <property type="project" value="InterPro"/>
</dbReference>
<keyword evidence="3" id="KW-1133">Transmembrane helix</keyword>
<name>Q1IPS6_KORVE</name>
<dbReference type="PROSITE" id="PS51257">
    <property type="entry name" value="PROKAR_LIPOPROTEIN"/>
    <property type="match status" value="1"/>
</dbReference>
<dbReference type="GO" id="GO:0016020">
    <property type="term" value="C:membrane"/>
    <property type="evidence" value="ECO:0007669"/>
    <property type="project" value="UniProtKB-SubCell"/>
</dbReference>
<dbReference type="NCBIfam" id="TIGR01352">
    <property type="entry name" value="tonB_Cterm"/>
    <property type="match status" value="1"/>
</dbReference>
<sequence>MNKGKLTFATLALLACLAIPCYAQQTTQQQDDEEEAPPPKPRPAPKDAGFGAPETVAPTPSSHQQQDTTFNAPETAGPNGSRPGERQTNFTTPEMVSPDELPAKRGASETSSSGANPLMGAARARLIQVRNATDIRGKSAQPFRMHAVFSGMSDSALASGGTYTELWLSNTRWRREAVVGQVHVIESRDGNKFYRQIVGREYAPRVLDDLLDALYLTFPVLGVSSFVEADWQQGTVLYAGTSALRISTGLSAGGPSADARAFWLNTDSVLIAAYRAGTVVEYADYDAWNGKQVARHINVKENGVKVAGIWIDQLDTAPAETGSQFALDGATAIPVNDGGYDGPYFVAPHPVHQVSPKDPPAGTGTITITVNLDQHGHVRNAKLKQGINDALDAAALKAATQWEFSPALTKGRPTPSEATVEFTF</sequence>
<dbReference type="HOGENOM" id="CLU_646871_0_0_0"/>
<evidence type="ECO:0000256" key="3">
    <source>
        <dbReference type="ARBA" id="ARBA00022989"/>
    </source>
</evidence>
<evidence type="ECO:0000313" key="9">
    <source>
        <dbReference type="Proteomes" id="UP000002432"/>
    </source>
</evidence>
<proteinExistence type="predicted"/>
<dbReference type="Gene3D" id="3.30.1150.10">
    <property type="match status" value="1"/>
</dbReference>
<dbReference type="InterPro" id="IPR006260">
    <property type="entry name" value="TonB/TolA_C"/>
</dbReference>
<dbReference type="InterPro" id="IPR037682">
    <property type="entry name" value="TonB_C"/>
</dbReference>
<dbReference type="SUPFAM" id="SSF74653">
    <property type="entry name" value="TolA/TonB C-terminal domain"/>
    <property type="match status" value="1"/>
</dbReference>
<dbReference type="STRING" id="204669.Acid345_2123"/>
<feature type="domain" description="TonB C-terminal" evidence="7">
    <location>
        <begin position="363"/>
        <end position="424"/>
    </location>
</feature>
<gene>
    <name evidence="8" type="ordered locus">Acid345_2123</name>
</gene>
<keyword evidence="2" id="KW-0812">Transmembrane</keyword>
<evidence type="ECO:0000256" key="1">
    <source>
        <dbReference type="ARBA" id="ARBA00004167"/>
    </source>
</evidence>
<evidence type="ECO:0000259" key="7">
    <source>
        <dbReference type="Pfam" id="PF03544"/>
    </source>
</evidence>
<reference evidence="8 9" key="1">
    <citation type="journal article" date="2009" name="Appl. Environ. Microbiol.">
        <title>Three genomes from the phylum Acidobacteria provide insight into the lifestyles of these microorganisms in soils.</title>
        <authorList>
            <person name="Ward N.L."/>
            <person name="Challacombe J.F."/>
            <person name="Janssen P.H."/>
            <person name="Henrissat B."/>
            <person name="Coutinho P.M."/>
            <person name="Wu M."/>
            <person name="Xie G."/>
            <person name="Haft D.H."/>
            <person name="Sait M."/>
            <person name="Badger J."/>
            <person name="Barabote R.D."/>
            <person name="Bradley B."/>
            <person name="Brettin T.S."/>
            <person name="Brinkac L.M."/>
            <person name="Bruce D."/>
            <person name="Creasy T."/>
            <person name="Daugherty S.C."/>
            <person name="Davidsen T.M."/>
            <person name="DeBoy R.T."/>
            <person name="Detter J.C."/>
            <person name="Dodson R.J."/>
            <person name="Durkin A.S."/>
            <person name="Ganapathy A."/>
            <person name="Gwinn-Giglio M."/>
            <person name="Han C.S."/>
            <person name="Khouri H."/>
            <person name="Kiss H."/>
            <person name="Kothari S.P."/>
            <person name="Madupu R."/>
            <person name="Nelson K.E."/>
            <person name="Nelson W.C."/>
            <person name="Paulsen I."/>
            <person name="Penn K."/>
            <person name="Ren Q."/>
            <person name="Rosovitz M.J."/>
            <person name="Selengut J.D."/>
            <person name="Shrivastava S."/>
            <person name="Sullivan S.A."/>
            <person name="Tapia R."/>
            <person name="Thompson L.S."/>
            <person name="Watkins K.L."/>
            <person name="Yang Q."/>
            <person name="Yu C."/>
            <person name="Zafar N."/>
            <person name="Zhou L."/>
            <person name="Kuske C.R."/>
        </authorList>
    </citation>
    <scope>NUCLEOTIDE SEQUENCE [LARGE SCALE GENOMIC DNA]</scope>
    <source>
        <strain evidence="8 9">Ellin345</strain>
    </source>
</reference>
<feature type="compositionally biased region" description="Polar residues" evidence="5">
    <location>
        <begin position="58"/>
        <end position="72"/>
    </location>
</feature>
<evidence type="ECO:0000256" key="6">
    <source>
        <dbReference type="SAM" id="SignalP"/>
    </source>
</evidence>
<feature type="signal peptide" evidence="6">
    <location>
        <begin position="1"/>
        <end position="23"/>
    </location>
</feature>
<protein>
    <submittedName>
        <fullName evidence="8">TonB-like protein</fullName>
    </submittedName>
</protein>
<comment type="subcellular location">
    <subcellularLocation>
        <location evidence="1">Membrane</location>
        <topology evidence="1">Single-pass membrane protein</topology>
    </subcellularLocation>
</comment>
<evidence type="ECO:0000313" key="8">
    <source>
        <dbReference type="EMBL" id="ABF41124.1"/>
    </source>
</evidence>
<dbReference type="Proteomes" id="UP000002432">
    <property type="component" value="Chromosome"/>
</dbReference>
<dbReference type="EMBL" id="CP000360">
    <property type="protein sequence ID" value="ABF41124.1"/>
    <property type="molecule type" value="Genomic_DNA"/>
</dbReference>
<keyword evidence="4" id="KW-0472">Membrane</keyword>
<feature type="chain" id="PRO_5004191052" evidence="6">
    <location>
        <begin position="24"/>
        <end position="424"/>
    </location>
</feature>